<feature type="compositionally biased region" description="Gly residues" evidence="15">
    <location>
        <begin position="989"/>
        <end position="1019"/>
    </location>
</feature>
<evidence type="ECO:0000256" key="5">
    <source>
        <dbReference type="ARBA" id="ARBA00022664"/>
    </source>
</evidence>
<dbReference type="PANTHER" id="PTHR12341:SF41">
    <property type="entry name" value="5'-3' EXORIBONUCLEASE 2"/>
    <property type="match status" value="1"/>
</dbReference>
<keyword evidence="5 13" id="KW-0507">mRNA processing</keyword>
<dbReference type="Pfam" id="PF17846">
    <property type="entry name" value="XRN_M"/>
    <property type="match status" value="2"/>
</dbReference>
<evidence type="ECO:0000256" key="13">
    <source>
        <dbReference type="PIRNR" id="PIRNR037239"/>
    </source>
</evidence>
<evidence type="ECO:0000256" key="14">
    <source>
        <dbReference type="PROSITE-ProRule" id="PRU00047"/>
    </source>
</evidence>
<comment type="function">
    <text evidence="11">Possesses 5'-&gt;3' exoribonuclease activity. Required for the processing of nuclear mRNA and rRNA precursors. May promote the termination of transcription by RNA polymerase II. Essential for vegetative cell growth and chromosome segregation.</text>
</comment>
<feature type="compositionally biased region" description="Basic and acidic residues" evidence="15">
    <location>
        <begin position="568"/>
        <end position="579"/>
    </location>
</feature>
<dbReference type="Gene3D" id="3.40.50.12390">
    <property type="match status" value="2"/>
</dbReference>
<dbReference type="InterPro" id="IPR041412">
    <property type="entry name" value="Xrn1_helical"/>
</dbReference>
<evidence type="ECO:0000256" key="3">
    <source>
        <dbReference type="ARBA" id="ARBA00022472"/>
    </source>
</evidence>
<feature type="compositionally biased region" description="Low complexity" evidence="15">
    <location>
        <begin position="439"/>
        <end position="450"/>
    </location>
</feature>
<keyword evidence="7 13" id="KW-0378">Hydrolase</keyword>
<feature type="compositionally biased region" description="Acidic residues" evidence="15">
    <location>
        <begin position="582"/>
        <end position="592"/>
    </location>
</feature>
<dbReference type="PROSITE" id="PS50158">
    <property type="entry name" value="ZF_CCHC"/>
    <property type="match status" value="1"/>
</dbReference>
<dbReference type="Gene3D" id="1.25.40.1050">
    <property type="match status" value="1"/>
</dbReference>
<feature type="compositionally biased region" description="Acidic residues" evidence="15">
    <location>
        <begin position="613"/>
        <end position="625"/>
    </location>
</feature>
<keyword evidence="3" id="KW-0805">Transcription regulation</keyword>
<comment type="similarity">
    <text evidence="2 13">Belongs to the 5'-3' exonuclease family. XRN2/RAT1 subfamily.</text>
</comment>
<keyword evidence="3" id="KW-0806">Transcription termination</keyword>
<feature type="compositionally biased region" description="Polar residues" evidence="15">
    <location>
        <begin position="1024"/>
        <end position="1035"/>
    </location>
</feature>
<keyword evidence="3" id="KW-0804">Transcription</keyword>
<keyword evidence="14" id="KW-0862">Zinc</keyword>
<evidence type="ECO:0000259" key="16">
    <source>
        <dbReference type="PROSITE" id="PS50158"/>
    </source>
</evidence>
<proteinExistence type="inferred from homology"/>
<evidence type="ECO:0000256" key="6">
    <source>
        <dbReference type="ARBA" id="ARBA00022722"/>
    </source>
</evidence>
<sequence>MGVPALFRWLSKKYPKIVSRVVEDTPKKVRTQDGEIEEIPVQYDGPNPNGFEVDNLYLDMNGIVHPCTHPEGKPAPETEEEMMVEIFNYTERVVNMTRPRKVLMMAIDGVAPRAKMNQQRSRRFRAAQEAADKEEERREAIKMFEAMGHQVSEETQNHKSWDTNAITPGTPFMDLLSISLKYWVSYKLSTDPGWKNLKVILSDSGVPGEGEHKIMDWIRRQRSHETWNANTSHVIYGLDADLIMLSLATHEPHFRVLREDVFAQGNKGPQPCKNCGQSGHLTSNCIGEKKKKDPNVVEVAKPVDPKPFIFLDVSCLREYLAVELNLPGVPFSFDLELAIDDWIFMIFFVGNDFLPHLPSLEIREGAIDVLLKIWRAELPRMGGYLTNHGKVNLDRAQIILEGLAKNEDEIFQKRKEDEERQDHHSKRRRVDDHRRQNEAKSSSKSGAPDSSHTRFDSPPKGTMQLNGQEYVAIEPSATARGGALHPSLPSRPAFDIVPKEEAEKKENDAVKKGIAAMSNTASNSDIVKNRRAIRMANLSAAQALKAELEGDHEIETVTVENTEDEEKEQLPLEEAKDILEQQGEDEGVDEEIVPPALKSDEDEGEAAIGEETIVVDEEEPGDDNEETPRTNKRKRTRGDNTEENDEDDDDDESSNSDDDDVEAPPNPEADQPVPKKKLKVNPDGTVEGYEDDVKLWEPGYRERYYEKKFGSSLSDTDFITQITRSYMEGLCWVLEYYYQGVPAWDWYYPYHYAPFAQDFKDIGKFNIEFKVSQPFKPFAQLLGVFPAASRIHLPEPLQTLMTNDDSPILDFYPSDFEIDMNGKKMAWQGVALLPFIDQHRLLAALKSKEDELTDDEKRRNSWGDNVMFVGANNTQGLYDSLCDLYGLKAKSITKPIEIDPRKSDEMTGSVLPDTNCIPGSTLESPLPSIDECPDLDGDTEAGHSANTSISVRYYFPRQAHPHRSIILPRYKPGPSRLNESDKDWVRRNGNGGGGGGHRGKGPRYGNGGDNRTGGPGMSRGGYHQTPQPNQPQRSANGYPKPPQGAPSSGYGSYGNGGYNPPPPRPVAAYGAAPQSYTGGGSYNAPAAPGGYGGYGGYGGGSAYSAYNPPPPVPQGRNPNPYAAPPPNPYGAPPRPAYGAQGGQGGYGGSGRGGYNPYGGGGGNGAYQPRNNGGGGGGGRRY</sequence>
<gene>
    <name evidence="17" type="ORF">IL334_006085</name>
</gene>
<accession>A0ABZ1D4X6</accession>
<comment type="subunit">
    <text evidence="12">Interacts with RAI1; the interaction is direct, stabilizes RAT1 protein structure and may stimulate its exoribonuclease activity. The interaction also stimulates RAI1 pyrophosphohydrolase activity, probably by recruiting it to mRNA substrates.</text>
</comment>
<keyword evidence="10" id="KW-0539">Nucleus</keyword>
<evidence type="ECO:0000256" key="11">
    <source>
        <dbReference type="ARBA" id="ARBA00046137"/>
    </source>
</evidence>
<evidence type="ECO:0000256" key="7">
    <source>
        <dbReference type="ARBA" id="ARBA00022801"/>
    </source>
</evidence>
<evidence type="ECO:0000256" key="4">
    <source>
        <dbReference type="ARBA" id="ARBA00022552"/>
    </source>
</evidence>
<evidence type="ECO:0000313" key="17">
    <source>
        <dbReference type="EMBL" id="WRT69101.1"/>
    </source>
</evidence>
<evidence type="ECO:0000256" key="1">
    <source>
        <dbReference type="ARBA" id="ARBA00004123"/>
    </source>
</evidence>
<dbReference type="EMBL" id="CP141888">
    <property type="protein sequence ID" value="WRT69101.1"/>
    <property type="molecule type" value="Genomic_DNA"/>
</dbReference>
<evidence type="ECO:0000256" key="2">
    <source>
        <dbReference type="ARBA" id="ARBA00006994"/>
    </source>
</evidence>
<keyword evidence="14" id="KW-0863">Zinc-finger</keyword>
<feature type="region of interest" description="Disordered" evidence="15">
    <location>
        <begin position="412"/>
        <end position="464"/>
    </location>
</feature>
<evidence type="ECO:0000313" key="18">
    <source>
        <dbReference type="Proteomes" id="UP001329825"/>
    </source>
</evidence>
<dbReference type="InterPro" id="IPR017151">
    <property type="entry name" value="Xrn2/3/4"/>
</dbReference>
<feature type="compositionally biased region" description="Gly residues" evidence="15">
    <location>
        <begin position="1089"/>
        <end position="1101"/>
    </location>
</feature>
<dbReference type="CDD" id="cd18673">
    <property type="entry name" value="PIN_XRN1-2-like"/>
    <property type="match status" value="1"/>
</dbReference>
<feature type="compositionally biased region" description="Basic and acidic residues" evidence="15">
    <location>
        <begin position="412"/>
        <end position="422"/>
    </location>
</feature>
<dbReference type="Proteomes" id="UP001329825">
    <property type="component" value="Chromosome 8"/>
</dbReference>
<feature type="region of interest" description="Disordered" evidence="15">
    <location>
        <begin position="919"/>
        <end position="943"/>
    </location>
</feature>
<feature type="domain" description="CCHC-type" evidence="16">
    <location>
        <begin position="272"/>
        <end position="285"/>
    </location>
</feature>
<feature type="compositionally biased region" description="Acidic residues" evidence="15">
    <location>
        <begin position="641"/>
        <end position="662"/>
    </location>
</feature>
<dbReference type="InterPro" id="IPR027073">
    <property type="entry name" value="5_3_exoribonuclease"/>
</dbReference>
<feature type="region of interest" description="Disordered" evidence="15">
    <location>
        <begin position="965"/>
        <end position="1066"/>
    </location>
</feature>
<dbReference type="InterPro" id="IPR004859">
    <property type="entry name" value="Xrn1_N"/>
</dbReference>
<feature type="region of interest" description="Disordered" evidence="15">
    <location>
        <begin position="1089"/>
        <end position="1181"/>
    </location>
</feature>
<feature type="compositionally biased region" description="Pro residues" evidence="15">
    <location>
        <begin position="1121"/>
        <end position="1135"/>
    </location>
</feature>
<organism evidence="17 18">
    <name type="scientific">Kwoniella shivajii</name>
    <dbReference type="NCBI Taxonomy" id="564305"/>
    <lineage>
        <taxon>Eukaryota</taxon>
        <taxon>Fungi</taxon>
        <taxon>Dikarya</taxon>
        <taxon>Basidiomycota</taxon>
        <taxon>Agaricomycotina</taxon>
        <taxon>Tremellomycetes</taxon>
        <taxon>Tremellales</taxon>
        <taxon>Cryptococcaceae</taxon>
        <taxon>Kwoniella</taxon>
    </lineage>
</organism>
<dbReference type="PIRSF" id="PIRSF037239">
    <property type="entry name" value="Exonuclease_Xrn2"/>
    <property type="match status" value="1"/>
</dbReference>
<evidence type="ECO:0000256" key="15">
    <source>
        <dbReference type="SAM" id="MobiDB-lite"/>
    </source>
</evidence>
<feature type="compositionally biased region" description="Gly residues" evidence="15">
    <location>
        <begin position="1171"/>
        <end position="1181"/>
    </location>
</feature>
<name>A0ABZ1D4X6_9TREE</name>
<reference evidence="17 18" key="1">
    <citation type="submission" date="2024-01" db="EMBL/GenBank/DDBJ databases">
        <title>Comparative genomics of Cryptococcus and Kwoniella reveals pathogenesis evolution and contrasting modes of karyotype evolution via chromosome fusion or intercentromeric recombination.</title>
        <authorList>
            <person name="Coelho M.A."/>
            <person name="David-Palma M."/>
            <person name="Shea T."/>
            <person name="Bowers K."/>
            <person name="McGinley-Smith S."/>
            <person name="Mohammad A.W."/>
            <person name="Gnirke A."/>
            <person name="Yurkov A.M."/>
            <person name="Nowrousian M."/>
            <person name="Sun S."/>
            <person name="Cuomo C.A."/>
            <person name="Heitman J."/>
        </authorList>
    </citation>
    <scope>NUCLEOTIDE SEQUENCE [LARGE SCALE GENOMIC DNA]</scope>
    <source>
        <strain evidence="17">CBS 11374</strain>
    </source>
</reference>
<feature type="compositionally biased region" description="Gly residues" evidence="15">
    <location>
        <begin position="1139"/>
        <end position="1164"/>
    </location>
</feature>
<comment type="subcellular location">
    <subcellularLocation>
        <location evidence="1">Nucleus</location>
    </subcellularLocation>
</comment>
<dbReference type="GeneID" id="87958215"/>
<feature type="compositionally biased region" description="Basic and acidic residues" evidence="15">
    <location>
        <begin position="429"/>
        <end position="438"/>
    </location>
</feature>
<keyword evidence="8 13" id="KW-0269">Exonuclease</keyword>
<evidence type="ECO:0000256" key="9">
    <source>
        <dbReference type="ARBA" id="ARBA00023054"/>
    </source>
</evidence>
<feature type="region of interest" description="Disordered" evidence="15">
    <location>
        <begin position="554"/>
        <end position="684"/>
    </location>
</feature>
<dbReference type="Pfam" id="PF03159">
    <property type="entry name" value="XRN_N"/>
    <property type="match status" value="1"/>
</dbReference>
<dbReference type="EC" id="3.1.13.-" evidence="13"/>
<dbReference type="PANTHER" id="PTHR12341">
    <property type="entry name" value="5'-&gt;3' EXORIBONUCLEASE"/>
    <property type="match status" value="1"/>
</dbReference>
<protein>
    <recommendedName>
        <fullName evidence="13">5'-3' exoribonuclease</fullName>
        <ecNumber evidence="13">3.1.13.-</ecNumber>
    </recommendedName>
</protein>
<comment type="function">
    <text evidence="13">Possesses 5'-&gt;3' exoribonuclease activity. May promote termination of transcription by RNA polymerase II.</text>
</comment>
<evidence type="ECO:0000256" key="12">
    <source>
        <dbReference type="ARBA" id="ARBA00046943"/>
    </source>
</evidence>
<keyword evidence="9" id="KW-0175">Coiled coil</keyword>
<keyword evidence="6 13" id="KW-0540">Nuclease</keyword>
<keyword evidence="4" id="KW-0698">rRNA processing</keyword>
<evidence type="ECO:0000256" key="8">
    <source>
        <dbReference type="ARBA" id="ARBA00022839"/>
    </source>
</evidence>
<evidence type="ECO:0000256" key="10">
    <source>
        <dbReference type="ARBA" id="ARBA00023242"/>
    </source>
</evidence>
<dbReference type="RefSeq" id="XP_062793840.1">
    <property type="nucleotide sequence ID" value="XM_062937789.1"/>
</dbReference>
<keyword evidence="14" id="KW-0479">Metal-binding</keyword>
<keyword evidence="18" id="KW-1185">Reference proteome</keyword>
<dbReference type="InterPro" id="IPR001878">
    <property type="entry name" value="Znf_CCHC"/>
</dbReference>